<sequence length="173" mass="19584">MIQRLKTLPEIRITMVCLGNICRSPMAAAVLANRTASWTAPKITVNSSGTGAWHIGQGAHPTSQKVWEAAGYTHHHKARQFKSTDFFTTDLILVMDSSNFKNVNDLALDDESRSKVFYLRSFDKTLQAIDPHSHDYFKLEVPDPYNQSIEAYQETLLMIEQAVDGLLQELMRQ</sequence>
<gene>
    <name evidence="6" type="ORF">UFOPK2359_00600</name>
</gene>
<dbReference type="EC" id="3.1.3.48" evidence="2"/>
<feature type="domain" description="Phosphotyrosine protein phosphatase I" evidence="5">
    <location>
        <begin position="11"/>
        <end position="169"/>
    </location>
</feature>
<organism evidence="6">
    <name type="scientific">freshwater metagenome</name>
    <dbReference type="NCBI Taxonomy" id="449393"/>
    <lineage>
        <taxon>unclassified sequences</taxon>
        <taxon>metagenomes</taxon>
        <taxon>ecological metagenomes</taxon>
    </lineage>
</organism>
<keyword evidence="4" id="KW-0904">Protein phosphatase</keyword>
<dbReference type="InterPro" id="IPR050438">
    <property type="entry name" value="LMW_PTPase"/>
</dbReference>
<name>A0A6J6MYZ7_9ZZZZ</name>
<dbReference type="EMBL" id="CAEZXG010000028">
    <property type="protein sequence ID" value="CAB4679540.1"/>
    <property type="molecule type" value="Genomic_DNA"/>
</dbReference>
<dbReference type="PANTHER" id="PTHR11717:SF7">
    <property type="entry name" value="LOW MOLECULAR WEIGHT PHOSPHOTYROSINE PROTEIN PHOSPHATASE"/>
    <property type="match status" value="1"/>
</dbReference>
<dbReference type="Pfam" id="PF01451">
    <property type="entry name" value="LMWPc"/>
    <property type="match status" value="1"/>
</dbReference>
<evidence type="ECO:0000256" key="3">
    <source>
        <dbReference type="ARBA" id="ARBA00022801"/>
    </source>
</evidence>
<evidence type="ECO:0000313" key="6">
    <source>
        <dbReference type="EMBL" id="CAB4679540.1"/>
    </source>
</evidence>
<dbReference type="SMART" id="SM00226">
    <property type="entry name" value="LMWPc"/>
    <property type="match status" value="1"/>
</dbReference>
<dbReference type="CDD" id="cd16343">
    <property type="entry name" value="LMWPTP"/>
    <property type="match status" value="1"/>
</dbReference>
<protein>
    <recommendedName>
        <fullName evidence="2">protein-tyrosine-phosphatase</fullName>
        <ecNumber evidence="2">3.1.3.48</ecNumber>
    </recommendedName>
</protein>
<comment type="similarity">
    <text evidence="1">Belongs to the low molecular weight phosphotyrosine protein phosphatase family.</text>
</comment>
<dbReference type="GO" id="GO:0004725">
    <property type="term" value="F:protein tyrosine phosphatase activity"/>
    <property type="evidence" value="ECO:0007669"/>
    <property type="project" value="UniProtKB-EC"/>
</dbReference>
<proteinExistence type="inferred from homology"/>
<dbReference type="InterPro" id="IPR023485">
    <property type="entry name" value="Ptyr_pPase"/>
</dbReference>
<dbReference type="InterPro" id="IPR036196">
    <property type="entry name" value="Ptyr_pPase_sf"/>
</dbReference>
<dbReference type="SUPFAM" id="SSF52788">
    <property type="entry name" value="Phosphotyrosine protein phosphatases I"/>
    <property type="match status" value="1"/>
</dbReference>
<evidence type="ECO:0000259" key="5">
    <source>
        <dbReference type="SMART" id="SM00226"/>
    </source>
</evidence>
<evidence type="ECO:0000256" key="1">
    <source>
        <dbReference type="ARBA" id="ARBA00011063"/>
    </source>
</evidence>
<dbReference type="PANTHER" id="PTHR11717">
    <property type="entry name" value="LOW MOLECULAR WEIGHT PROTEIN TYROSINE PHOSPHATASE"/>
    <property type="match status" value="1"/>
</dbReference>
<keyword evidence="3" id="KW-0378">Hydrolase</keyword>
<evidence type="ECO:0000256" key="2">
    <source>
        <dbReference type="ARBA" id="ARBA00013064"/>
    </source>
</evidence>
<accession>A0A6J6MYZ7</accession>
<dbReference type="InterPro" id="IPR017867">
    <property type="entry name" value="Tyr_phospatase_low_mol_wt"/>
</dbReference>
<evidence type="ECO:0000256" key="4">
    <source>
        <dbReference type="ARBA" id="ARBA00022912"/>
    </source>
</evidence>
<reference evidence="6" key="1">
    <citation type="submission" date="2020-05" db="EMBL/GenBank/DDBJ databases">
        <authorList>
            <person name="Chiriac C."/>
            <person name="Salcher M."/>
            <person name="Ghai R."/>
            <person name="Kavagutti S V."/>
        </authorList>
    </citation>
    <scope>NUCLEOTIDE SEQUENCE</scope>
</reference>
<dbReference type="AlphaFoldDB" id="A0A6J6MYZ7"/>
<dbReference type="Gene3D" id="3.40.50.2300">
    <property type="match status" value="1"/>
</dbReference>
<dbReference type="PRINTS" id="PR00719">
    <property type="entry name" value="LMWPTPASE"/>
</dbReference>